<dbReference type="GO" id="GO:0030496">
    <property type="term" value="C:midbody"/>
    <property type="evidence" value="ECO:0007669"/>
    <property type="project" value="TreeGrafter"/>
</dbReference>
<dbReference type="GO" id="GO:0005813">
    <property type="term" value="C:centrosome"/>
    <property type="evidence" value="ECO:0007669"/>
    <property type="project" value="TreeGrafter"/>
</dbReference>
<dbReference type="Proteomes" id="UP000502823">
    <property type="component" value="Unassembled WGS sequence"/>
</dbReference>
<evidence type="ECO:0000256" key="3">
    <source>
        <dbReference type="ARBA" id="ARBA00023054"/>
    </source>
</evidence>
<accession>A0A6L2PYQ9</accession>
<evidence type="ECO:0000313" key="5">
    <source>
        <dbReference type="EMBL" id="GFG36422.1"/>
    </source>
</evidence>
<gene>
    <name evidence="5" type="ORF">Cfor_07000</name>
</gene>
<dbReference type="PANTHER" id="PTHR31259:SF3">
    <property type="entry name" value="ENDOSOME-ASSOCIATED-TRAFFICKING REGULATOR 1"/>
    <property type="match status" value="1"/>
</dbReference>
<feature type="non-terminal residue" evidence="5">
    <location>
        <position position="1"/>
    </location>
</feature>
<protein>
    <recommendedName>
        <fullName evidence="2">Endosome-associated-trafficking regulator 1</fullName>
    </recommendedName>
</protein>
<dbReference type="EMBL" id="BLKM01012422">
    <property type="protein sequence ID" value="GFG36422.1"/>
    <property type="molecule type" value="Genomic_DNA"/>
</dbReference>
<comment type="similarity">
    <text evidence="1">Belongs to the ENTR1 family.</text>
</comment>
<proteinExistence type="inferred from homology"/>
<comment type="caution">
    <text evidence="5">The sequence shown here is derived from an EMBL/GenBank/DDBJ whole genome shotgun (WGS) entry which is preliminary data.</text>
</comment>
<evidence type="ECO:0000256" key="4">
    <source>
        <dbReference type="SAM" id="Coils"/>
    </source>
</evidence>
<dbReference type="GO" id="GO:1903566">
    <property type="term" value="P:positive regulation of protein localization to cilium"/>
    <property type="evidence" value="ECO:0007669"/>
    <property type="project" value="TreeGrafter"/>
</dbReference>
<dbReference type="GO" id="GO:0055037">
    <property type="term" value="C:recycling endosome"/>
    <property type="evidence" value="ECO:0007669"/>
    <property type="project" value="TreeGrafter"/>
</dbReference>
<dbReference type="GO" id="GO:0005769">
    <property type="term" value="C:early endosome"/>
    <property type="evidence" value="ECO:0007669"/>
    <property type="project" value="TreeGrafter"/>
</dbReference>
<dbReference type="InterPro" id="IPR026757">
    <property type="entry name" value="ENTR1"/>
</dbReference>
<dbReference type="OrthoDB" id="6499155at2759"/>
<reference evidence="6" key="1">
    <citation type="submission" date="2020-01" db="EMBL/GenBank/DDBJ databases">
        <title>Draft genome sequence of the Termite Coptotermes fromosanus.</title>
        <authorList>
            <person name="Itakura S."/>
            <person name="Yosikawa Y."/>
            <person name="Umezawa K."/>
        </authorList>
    </citation>
    <scope>NUCLEOTIDE SEQUENCE [LARGE SCALE GENOMIC DNA]</scope>
</reference>
<evidence type="ECO:0000313" key="6">
    <source>
        <dbReference type="Proteomes" id="UP000502823"/>
    </source>
</evidence>
<dbReference type="PANTHER" id="PTHR31259">
    <property type="entry name" value="ENDOSOME-ASSOCIATED TRAFFICKING REGULATOR 1"/>
    <property type="match status" value="1"/>
</dbReference>
<evidence type="ECO:0000256" key="1">
    <source>
        <dbReference type="ARBA" id="ARBA00007791"/>
    </source>
</evidence>
<sequence>LQLENERLRRKLEVLRQQLGDETRRVQYLEQELLSVRSKEHEETATLEKAIEQVEDNLKRTTRRAVTAENCVSKLKEELDLVMSELTLLRQENREFRCRQTGAGTSGELDNELQSQRLAKELRMAAGSAEQLLRQLLTGVGNLRVIASTLESSHRIQDQTGDFVTHLGGGGDDGSAL</sequence>
<dbReference type="GO" id="GO:0045724">
    <property type="term" value="P:positive regulation of cilium assembly"/>
    <property type="evidence" value="ECO:0007669"/>
    <property type="project" value="TreeGrafter"/>
</dbReference>
<name>A0A6L2PYQ9_COPFO</name>
<keyword evidence="6" id="KW-1185">Reference proteome</keyword>
<evidence type="ECO:0000256" key="2">
    <source>
        <dbReference type="ARBA" id="ARBA00016007"/>
    </source>
</evidence>
<dbReference type="GO" id="GO:0032465">
    <property type="term" value="P:regulation of cytokinesis"/>
    <property type="evidence" value="ECO:0007669"/>
    <property type="project" value="TreeGrafter"/>
</dbReference>
<organism evidence="5 6">
    <name type="scientific">Coptotermes formosanus</name>
    <name type="common">Formosan subterranean termite</name>
    <dbReference type="NCBI Taxonomy" id="36987"/>
    <lineage>
        <taxon>Eukaryota</taxon>
        <taxon>Metazoa</taxon>
        <taxon>Ecdysozoa</taxon>
        <taxon>Arthropoda</taxon>
        <taxon>Hexapoda</taxon>
        <taxon>Insecta</taxon>
        <taxon>Pterygota</taxon>
        <taxon>Neoptera</taxon>
        <taxon>Polyneoptera</taxon>
        <taxon>Dictyoptera</taxon>
        <taxon>Blattodea</taxon>
        <taxon>Blattoidea</taxon>
        <taxon>Termitoidae</taxon>
        <taxon>Rhinotermitidae</taxon>
        <taxon>Coptotermes</taxon>
    </lineage>
</organism>
<dbReference type="AlphaFoldDB" id="A0A6L2PYQ9"/>
<keyword evidence="3 4" id="KW-0175">Coiled coil</keyword>
<dbReference type="InParanoid" id="A0A6L2PYQ9"/>
<feature type="coiled-coil region" evidence="4">
    <location>
        <begin position="5"/>
        <end position="92"/>
    </location>
</feature>
<dbReference type="GO" id="GO:0036064">
    <property type="term" value="C:ciliary basal body"/>
    <property type="evidence" value="ECO:0007669"/>
    <property type="project" value="TreeGrafter"/>
</dbReference>